<dbReference type="Gene3D" id="1.25.40.390">
    <property type="match status" value="1"/>
</dbReference>
<dbReference type="Proteomes" id="UP000321168">
    <property type="component" value="Unassembled WGS sequence"/>
</dbReference>
<keyword evidence="2" id="KW-1185">Reference proteome</keyword>
<dbReference type="InterPro" id="IPR011990">
    <property type="entry name" value="TPR-like_helical_dom_sf"/>
</dbReference>
<organism evidence="1 2">
    <name type="scientific">Luteibaculum oceani</name>
    <dbReference type="NCBI Taxonomy" id="1294296"/>
    <lineage>
        <taxon>Bacteria</taxon>
        <taxon>Pseudomonadati</taxon>
        <taxon>Bacteroidota</taxon>
        <taxon>Flavobacteriia</taxon>
        <taxon>Flavobacteriales</taxon>
        <taxon>Luteibaculaceae</taxon>
        <taxon>Luteibaculum</taxon>
    </lineage>
</organism>
<dbReference type="Pfam" id="PF12771">
    <property type="entry name" value="SusD-like_2"/>
    <property type="match status" value="1"/>
</dbReference>
<dbReference type="EMBL" id="VORB01000002">
    <property type="protein sequence ID" value="TXC82080.1"/>
    <property type="molecule type" value="Genomic_DNA"/>
</dbReference>
<dbReference type="InterPro" id="IPR041662">
    <property type="entry name" value="SusD-like_2"/>
</dbReference>
<reference evidence="1 2" key="1">
    <citation type="submission" date="2019-08" db="EMBL/GenBank/DDBJ databases">
        <title>Genome of Luteibaculum oceani JCM 18817.</title>
        <authorList>
            <person name="Bowman J.P."/>
        </authorList>
    </citation>
    <scope>NUCLEOTIDE SEQUENCE [LARGE SCALE GENOMIC DNA]</scope>
    <source>
        <strain evidence="1 2">JCM 18817</strain>
    </source>
</reference>
<comment type="caution">
    <text evidence="1">The sequence shown here is derived from an EMBL/GenBank/DDBJ whole genome shotgun (WGS) entry which is preliminary data.</text>
</comment>
<accession>A0A5C6VB03</accession>
<gene>
    <name evidence="1" type="ORF">FRX97_03020</name>
</gene>
<proteinExistence type="predicted"/>
<evidence type="ECO:0000313" key="2">
    <source>
        <dbReference type="Proteomes" id="UP000321168"/>
    </source>
</evidence>
<dbReference type="AlphaFoldDB" id="A0A5C6VB03"/>
<evidence type="ECO:0000313" key="1">
    <source>
        <dbReference type="EMBL" id="TXC82080.1"/>
    </source>
</evidence>
<dbReference type="PROSITE" id="PS51257">
    <property type="entry name" value="PROKAR_LIPOPROTEIN"/>
    <property type="match status" value="1"/>
</dbReference>
<dbReference type="OrthoDB" id="725917at2"/>
<dbReference type="RefSeq" id="WP_147013254.1">
    <property type="nucleotide sequence ID" value="NZ_VORB01000002.1"/>
</dbReference>
<keyword evidence="1" id="KW-0449">Lipoprotein</keyword>
<sequence length="479" mass="53649">MRKLLYINILFSALAFVGCTKDFEDINTNQNAPVSVEPEFLLRQVSYDFAEEMSYEGFVAGNLLSQHFAMVDFNLFDRHSLSEPQLGGNPWPFIYTNLRDNEILLAKSQETSVYDVYEGPALVLKAYFAMALTDIYGDAPYFEAFRAKEGIINPKYSSQENIYMAEGGILDNLRKASTFFENYTGGNSLAGDIIFNGDLSQWAKFANSLRIKALMRISSKMDVSTELTTLVNAGNYIAENADNAVVDFTDGKPNNFRMANLRDGDFNLYTLSLTSEEILNDLGDPRIATFYRTENDTSSLYRGILNGRNASNSISLDSVSLTGTIFRENAGVLEANYLTAWETNFLIAEAIERGYVTGSAKSFYDKAVQQAFDYWNTTMPTDYLTTGNAAYGANGANTIEQIITQKWIAQIINGYEAWIEWRRTGFPALKTIEASLNNNLIPVRMPYPTDEEALNAFNYQQAAANTDGNSVNAPVWWDE</sequence>
<protein>
    <submittedName>
        <fullName evidence="1">SusD/RagB family nutrient-binding outer membrane lipoprotein</fullName>
    </submittedName>
</protein>
<name>A0A5C6VB03_9FLAO</name>
<dbReference type="SUPFAM" id="SSF48452">
    <property type="entry name" value="TPR-like"/>
    <property type="match status" value="1"/>
</dbReference>